<protein>
    <submittedName>
        <fullName evidence="2">Long-chain N-acyl amino acid synthase</fullName>
    </submittedName>
</protein>
<accession>A0ABX1NS49</accession>
<evidence type="ECO:0000313" key="3">
    <source>
        <dbReference type="Proteomes" id="UP000633943"/>
    </source>
</evidence>
<sequence length="256" mass="28772">MTEAAYHAERITKAKQSRLKPSLSIVDYRFGAMDPDFAIRRDGYHVRLVHDDMDGVYGKISKLIQRMYSWRGLATDQPAKLSKHAGQTTLAACKGDLLFGTLTVGIDSPRGLLADTLYQGEIDEARSNGARVCEVTRLAMDPSHSSPEVLASVFHLAFMITRLVHHMTDLFIEVHPRHTAFYSRMMGYEVAGPERICPRVGAPAVLMRLSLEHAEHEIRRIGGNASSRDRSLYRLFFSPAEQDKMLLDLQSPRFAV</sequence>
<dbReference type="Pfam" id="PF21926">
    <property type="entry name" value="FeeM"/>
    <property type="match status" value="1"/>
</dbReference>
<proteinExistence type="predicted"/>
<dbReference type="InterPro" id="IPR054597">
    <property type="entry name" value="FeeM_cat"/>
</dbReference>
<dbReference type="SUPFAM" id="SSF55729">
    <property type="entry name" value="Acyl-CoA N-acyltransferases (Nat)"/>
    <property type="match status" value="1"/>
</dbReference>
<dbReference type="Proteomes" id="UP000633943">
    <property type="component" value="Unassembled WGS sequence"/>
</dbReference>
<dbReference type="EMBL" id="WTVP01000005">
    <property type="protein sequence ID" value="NMG14527.1"/>
    <property type="molecule type" value="Genomic_DNA"/>
</dbReference>
<gene>
    <name evidence="2" type="ORF">GPA24_03040</name>
</gene>
<reference evidence="2 3" key="1">
    <citation type="submission" date="2019-12" db="EMBL/GenBank/DDBJ databases">
        <title>Comparative genomics gives insights into the taxonomy of the Azoarcus-Aromatoleum group and reveals separate origins of nif in the plant-associated Azoarcus and non-plant-associated Aromatoleum sub-groups.</title>
        <authorList>
            <person name="Lafos M."/>
            <person name="Maluk M."/>
            <person name="Batista M."/>
            <person name="Junghare M."/>
            <person name="Carmona M."/>
            <person name="Faoro H."/>
            <person name="Cruz L.M."/>
            <person name="Battistoni F."/>
            <person name="De Souza E."/>
            <person name="Pedrosa F."/>
            <person name="Chen W.-M."/>
            <person name="Poole P.S."/>
            <person name="Dixon R.A."/>
            <person name="James E.K."/>
        </authorList>
    </citation>
    <scope>NUCLEOTIDE SEQUENCE [LARGE SCALE GENOMIC DNA]</scope>
    <source>
        <strain evidence="2 3">PbN1</strain>
    </source>
</reference>
<evidence type="ECO:0000313" key="2">
    <source>
        <dbReference type="EMBL" id="NMG14527.1"/>
    </source>
</evidence>
<comment type="caution">
    <text evidence="2">The sequence shown here is derived from an EMBL/GenBank/DDBJ whole genome shotgun (WGS) entry which is preliminary data.</text>
</comment>
<dbReference type="InterPro" id="IPR016181">
    <property type="entry name" value="Acyl_CoA_acyltransferase"/>
</dbReference>
<feature type="domain" description="N-acyl amino acid synthase FeeM catalytic core" evidence="1">
    <location>
        <begin position="60"/>
        <end position="209"/>
    </location>
</feature>
<keyword evidence="3" id="KW-1185">Reference proteome</keyword>
<name>A0ABX1NS49_9RHOO</name>
<dbReference type="Gene3D" id="3.40.630.30">
    <property type="match status" value="1"/>
</dbReference>
<organism evidence="2 3">
    <name type="scientific">Aromatoleum bremense</name>
    <dbReference type="NCBI Taxonomy" id="76115"/>
    <lineage>
        <taxon>Bacteria</taxon>
        <taxon>Pseudomonadati</taxon>
        <taxon>Pseudomonadota</taxon>
        <taxon>Betaproteobacteria</taxon>
        <taxon>Rhodocyclales</taxon>
        <taxon>Rhodocyclaceae</taxon>
        <taxon>Aromatoleum</taxon>
    </lineage>
</organism>
<evidence type="ECO:0000259" key="1">
    <source>
        <dbReference type="Pfam" id="PF21926"/>
    </source>
</evidence>